<dbReference type="RefSeq" id="XP_009037207.1">
    <property type="nucleotide sequence ID" value="XM_009038959.1"/>
</dbReference>
<feature type="compositionally biased region" description="Pro residues" evidence="1">
    <location>
        <begin position="612"/>
        <end position="626"/>
    </location>
</feature>
<sequence>MATTTSMLPLLNVSSGVKAAMAEGSEVRREPSGWVAELARALRDARDLTDSDESTPEASSDSDSDVEDRREERRRESRSPRIAVVAAILGDRCPGLVVGDATPAVAAETLVECGAEVKVYGPGQLTQPPCPPQRPPADPSPAAGPRGRRRASLAGPAPAGGDEWGTGAGARRYVHRKSQIQAEGLGAAQLAARLEGLQAADPNPKKKRFSLAQNTIYHDPIHDAWHCYVLEGNVTTFRAESGGAAVRLDATAFSAGPRETYNEEVMDPGTVTAVLRFKRSALDKKEVESANHSRETLAFVRRVVDLPPFRSWGDDKIVKLMRHARLKRAACREVLKRHGDPAEIVIVARGAVRVSLPLVDAAGAASKVDVASLRAVDVLGLVEMLRDQFTMRCTVVATADVDYVVCPIRRFSALVDGDASLDMLQRLARRRATWEAFVLKQGVAACLWNDAEGMARYQIGRDDGGGGDGDDDAAPARRRRASRAAAAPPGGAPPRRPSALPALDRRPSGPSGESSLAGSRRPSAGDRGSSFDGAPPPKQRSRSLDAGPRRRAPPPLDPAAPLARARRKTDAPAAGGPRKAPDRGATFDAVLDAALLGRLRCAPAADGAARPPRAPAAPRPPPPLAPGSPARGGPLRTPPPRRPAPGAPLAPPDGAAAAEPRTLPRVAAPPRKLRAATLRRLSVASDALDAALLGADAGPAAKRKEDELLPPIRASAKRHQRRSLSEPPS</sequence>
<feature type="region of interest" description="Disordered" evidence="1">
    <location>
        <begin position="124"/>
        <end position="167"/>
    </location>
</feature>
<dbReference type="Proteomes" id="UP000002729">
    <property type="component" value="Unassembled WGS sequence"/>
</dbReference>
<feature type="region of interest" description="Disordered" evidence="1">
    <location>
        <begin position="459"/>
        <end position="586"/>
    </location>
</feature>
<dbReference type="InParanoid" id="F0Y9W2"/>
<dbReference type="InterPro" id="IPR014710">
    <property type="entry name" value="RmlC-like_jellyroll"/>
</dbReference>
<evidence type="ECO:0000313" key="3">
    <source>
        <dbReference type="Proteomes" id="UP000002729"/>
    </source>
</evidence>
<dbReference type="SUPFAM" id="SSF51206">
    <property type="entry name" value="cAMP-binding domain-like"/>
    <property type="match status" value="1"/>
</dbReference>
<dbReference type="GeneID" id="20228337"/>
<organism evidence="3">
    <name type="scientific">Aureococcus anophagefferens</name>
    <name type="common">Harmful bloom alga</name>
    <dbReference type="NCBI Taxonomy" id="44056"/>
    <lineage>
        <taxon>Eukaryota</taxon>
        <taxon>Sar</taxon>
        <taxon>Stramenopiles</taxon>
        <taxon>Ochrophyta</taxon>
        <taxon>Pelagophyceae</taxon>
        <taxon>Pelagomonadales</taxon>
        <taxon>Pelagomonadaceae</taxon>
        <taxon>Aureococcus</taxon>
    </lineage>
</organism>
<dbReference type="KEGG" id="aaf:AURANDRAFT_71678"/>
<dbReference type="InterPro" id="IPR018490">
    <property type="entry name" value="cNMP-bd_dom_sf"/>
</dbReference>
<dbReference type="Gene3D" id="2.60.120.10">
    <property type="entry name" value="Jelly Rolls"/>
    <property type="match status" value="1"/>
</dbReference>
<feature type="region of interest" description="Disordered" evidence="1">
    <location>
        <begin position="695"/>
        <end position="729"/>
    </location>
</feature>
<name>F0Y9W2_AURAN</name>
<reference evidence="2 3" key="1">
    <citation type="journal article" date="2011" name="Proc. Natl. Acad. Sci. U.S.A.">
        <title>Niche of harmful alga Aureococcus anophagefferens revealed through ecogenomics.</title>
        <authorList>
            <person name="Gobler C.J."/>
            <person name="Berry D.L."/>
            <person name="Dyhrman S.T."/>
            <person name="Wilhelm S.W."/>
            <person name="Salamov A."/>
            <person name="Lobanov A.V."/>
            <person name="Zhang Y."/>
            <person name="Collier J.L."/>
            <person name="Wurch L.L."/>
            <person name="Kustka A.B."/>
            <person name="Dill B.D."/>
            <person name="Shah M."/>
            <person name="VerBerkmoes N.C."/>
            <person name="Kuo A."/>
            <person name="Terry A."/>
            <person name="Pangilinan J."/>
            <person name="Lindquist E.A."/>
            <person name="Lucas S."/>
            <person name="Paulsen I.T."/>
            <person name="Hattenrath-Lehmann T.K."/>
            <person name="Talmage S.C."/>
            <person name="Walker E.A."/>
            <person name="Koch F."/>
            <person name="Burson A.M."/>
            <person name="Marcoval M.A."/>
            <person name="Tang Y.Z."/>
            <person name="Lecleir G.R."/>
            <person name="Coyne K.J."/>
            <person name="Berg G.M."/>
            <person name="Bertrand E.M."/>
            <person name="Saito M.A."/>
            <person name="Gladyshev V.N."/>
            <person name="Grigoriev I.V."/>
        </authorList>
    </citation>
    <scope>NUCLEOTIDE SEQUENCE [LARGE SCALE GENOMIC DNA]</scope>
    <source>
        <strain evidence="3">CCMP 1984</strain>
    </source>
</reference>
<evidence type="ECO:0000313" key="2">
    <source>
        <dbReference type="EMBL" id="EGB07827.1"/>
    </source>
</evidence>
<evidence type="ECO:0000256" key="1">
    <source>
        <dbReference type="SAM" id="MobiDB-lite"/>
    </source>
</evidence>
<feature type="region of interest" description="Disordered" evidence="1">
    <location>
        <begin position="45"/>
        <end position="79"/>
    </location>
</feature>
<feature type="region of interest" description="Disordered" evidence="1">
    <location>
        <begin position="604"/>
        <end position="672"/>
    </location>
</feature>
<accession>F0Y9W2</accession>
<protein>
    <recommendedName>
        <fullName evidence="4">Cyclic nucleotide-binding domain-containing protein</fullName>
    </recommendedName>
</protein>
<feature type="compositionally biased region" description="Pro residues" evidence="1">
    <location>
        <begin position="128"/>
        <end position="139"/>
    </location>
</feature>
<feature type="compositionally biased region" description="Pro residues" evidence="1">
    <location>
        <begin position="636"/>
        <end position="651"/>
    </location>
</feature>
<feature type="compositionally biased region" description="Acidic residues" evidence="1">
    <location>
        <begin position="50"/>
        <end position="66"/>
    </location>
</feature>
<feature type="compositionally biased region" description="Low complexity" evidence="1">
    <location>
        <begin position="652"/>
        <end position="661"/>
    </location>
</feature>
<feature type="compositionally biased region" description="Low complexity" evidence="1">
    <location>
        <begin position="152"/>
        <end position="161"/>
    </location>
</feature>
<evidence type="ECO:0008006" key="4">
    <source>
        <dbReference type="Google" id="ProtNLM"/>
    </source>
</evidence>
<dbReference type="OMA" id="WMADTES"/>
<dbReference type="EMBL" id="GL833129">
    <property type="protein sequence ID" value="EGB07827.1"/>
    <property type="molecule type" value="Genomic_DNA"/>
</dbReference>
<feature type="compositionally biased region" description="Basic and acidic residues" evidence="1">
    <location>
        <begin position="67"/>
        <end position="79"/>
    </location>
</feature>
<gene>
    <name evidence="2" type="ORF">AURANDRAFT_71678</name>
</gene>
<keyword evidence="3" id="KW-1185">Reference proteome</keyword>
<proteinExistence type="predicted"/>
<dbReference type="AlphaFoldDB" id="F0Y9W2"/>